<evidence type="ECO:0000313" key="2">
    <source>
        <dbReference type="Proteomes" id="UP001229421"/>
    </source>
</evidence>
<evidence type="ECO:0000313" key="1">
    <source>
        <dbReference type="EMBL" id="KAK1431829.1"/>
    </source>
</evidence>
<keyword evidence="2" id="KW-1185">Reference proteome</keyword>
<name>A0AAD8L083_TARER</name>
<protein>
    <submittedName>
        <fullName evidence="1">Uncharacterized protein</fullName>
    </submittedName>
</protein>
<dbReference type="AlphaFoldDB" id="A0AAD8L083"/>
<accession>A0AAD8L083</accession>
<sequence length="133" mass="15413">MLYKQGNLHKKVNDLGAELDKMWMLVDQMPGDLLLRTNEANCLRDYLQACIDEERFLKQKSKAHWLAVGDANTRYFHNYLKGKNHRARIHSIEDPIGVVREGEQMIQSFVSHFKEFLGGHHTVSLSPTDDLFT</sequence>
<comment type="caution">
    <text evidence="1">The sequence shown here is derived from an EMBL/GenBank/DDBJ whole genome shotgun (WGS) entry which is preliminary data.</text>
</comment>
<gene>
    <name evidence="1" type="ORF">QVD17_08532</name>
</gene>
<dbReference type="Proteomes" id="UP001229421">
    <property type="component" value="Unassembled WGS sequence"/>
</dbReference>
<reference evidence="1" key="1">
    <citation type="journal article" date="2023" name="bioRxiv">
        <title>Improved chromosome-level genome assembly for marigold (Tagetes erecta).</title>
        <authorList>
            <person name="Jiang F."/>
            <person name="Yuan L."/>
            <person name="Wang S."/>
            <person name="Wang H."/>
            <person name="Xu D."/>
            <person name="Wang A."/>
            <person name="Fan W."/>
        </authorList>
    </citation>
    <scope>NUCLEOTIDE SEQUENCE</scope>
    <source>
        <strain evidence="1">WSJ</strain>
        <tissue evidence="1">Leaf</tissue>
    </source>
</reference>
<organism evidence="1 2">
    <name type="scientific">Tagetes erecta</name>
    <name type="common">African marigold</name>
    <dbReference type="NCBI Taxonomy" id="13708"/>
    <lineage>
        <taxon>Eukaryota</taxon>
        <taxon>Viridiplantae</taxon>
        <taxon>Streptophyta</taxon>
        <taxon>Embryophyta</taxon>
        <taxon>Tracheophyta</taxon>
        <taxon>Spermatophyta</taxon>
        <taxon>Magnoliopsida</taxon>
        <taxon>eudicotyledons</taxon>
        <taxon>Gunneridae</taxon>
        <taxon>Pentapetalae</taxon>
        <taxon>asterids</taxon>
        <taxon>campanulids</taxon>
        <taxon>Asterales</taxon>
        <taxon>Asteraceae</taxon>
        <taxon>Asteroideae</taxon>
        <taxon>Heliantheae alliance</taxon>
        <taxon>Tageteae</taxon>
        <taxon>Tagetes</taxon>
    </lineage>
</organism>
<proteinExistence type="predicted"/>
<dbReference type="EMBL" id="JAUHHV010000002">
    <property type="protein sequence ID" value="KAK1431829.1"/>
    <property type="molecule type" value="Genomic_DNA"/>
</dbReference>